<dbReference type="EMBL" id="JACGWM010000008">
    <property type="protein sequence ID" value="KAL0357417.1"/>
    <property type="molecule type" value="Genomic_DNA"/>
</dbReference>
<dbReference type="PANTHER" id="PTHR11439">
    <property type="entry name" value="GAG-POL-RELATED RETROTRANSPOSON"/>
    <property type="match status" value="1"/>
</dbReference>
<reference evidence="1" key="2">
    <citation type="journal article" date="2024" name="Plant">
        <title>Genomic evolution and insights into agronomic trait innovations of Sesamum species.</title>
        <authorList>
            <person name="Miao H."/>
            <person name="Wang L."/>
            <person name="Qu L."/>
            <person name="Liu H."/>
            <person name="Sun Y."/>
            <person name="Le M."/>
            <person name="Wang Q."/>
            <person name="Wei S."/>
            <person name="Zheng Y."/>
            <person name="Lin W."/>
            <person name="Duan Y."/>
            <person name="Cao H."/>
            <person name="Xiong S."/>
            <person name="Wang X."/>
            <person name="Wei L."/>
            <person name="Li C."/>
            <person name="Ma Q."/>
            <person name="Ju M."/>
            <person name="Zhao R."/>
            <person name="Li G."/>
            <person name="Mu C."/>
            <person name="Tian Q."/>
            <person name="Mei H."/>
            <person name="Zhang T."/>
            <person name="Gao T."/>
            <person name="Zhang H."/>
        </authorList>
    </citation>
    <scope>NUCLEOTIDE SEQUENCE</scope>
    <source>
        <strain evidence="1">KEN8</strain>
    </source>
</reference>
<dbReference type="PANTHER" id="PTHR11439:SF465">
    <property type="entry name" value="REVERSE TRANSCRIPTASE TY1_COPIA-TYPE DOMAIN-CONTAINING PROTEIN"/>
    <property type="match status" value="1"/>
</dbReference>
<protein>
    <submittedName>
        <fullName evidence="1">Retrovirus-related Pol polyprotein from transposon RE2</fullName>
    </submittedName>
</protein>
<comment type="caution">
    <text evidence="1">The sequence shown here is derived from an EMBL/GenBank/DDBJ whole genome shotgun (WGS) entry which is preliminary data.</text>
</comment>
<dbReference type="CDD" id="cd09272">
    <property type="entry name" value="RNase_HI_RT_Ty1"/>
    <property type="match status" value="1"/>
</dbReference>
<dbReference type="SUPFAM" id="SSF56672">
    <property type="entry name" value="DNA/RNA polymerases"/>
    <property type="match status" value="1"/>
</dbReference>
<name>A0AAW2PQP8_9LAMI</name>
<gene>
    <name evidence="1" type="ORF">Scaly_1427400</name>
</gene>
<sequence length="191" mass="21448">MSVTQRKYINDIIIDTGMTDAHSVLTPLPHGVKFSSELGAPLSDPEKYRRLIGRLLYLGFTCPDLSFAVQQLSQFLQRPTDQHWTAALHIVRYLKGSLDTGFFSCFKNSFQLSAYTDADWGSCVDTRRSVMVFAFFLVHPSSPGRQKKNTVSRSSAEAEYRAMAASVCELQWISFLLKISDSSCHSHSILV</sequence>
<organism evidence="1">
    <name type="scientific">Sesamum calycinum</name>
    <dbReference type="NCBI Taxonomy" id="2727403"/>
    <lineage>
        <taxon>Eukaryota</taxon>
        <taxon>Viridiplantae</taxon>
        <taxon>Streptophyta</taxon>
        <taxon>Embryophyta</taxon>
        <taxon>Tracheophyta</taxon>
        <taxon>Spermatophyta</taxon>
        <taxon>Magnoliopsida</taxon>
        <taxon>eudicotyledons</taxon>
        <taxon>Gunneridae</taxon>
        <taxon>Pentapetalae</taxon>
        <taxon>asterids</taxon>
        <taxon>lamiids</taxon>
        <taxon>Lamiales</taxon>
        <taxon>Pedaliaceae</taxon>
        <taxon>Sesamum</taxon>
    </lineage>
</organism>
<evidence type="ECO:0000313" key="1">
    <source>
        <dbReference type="EMBL" id="KAL0357417.1"/>
    </source>
</evidence>
<accession>A0AAW2PQP8</accession>
<dbReference type="AlphaFoldDB" id="A0AAW2PQP8"/>
<proteinExistence type="predicted"/>
<reference evidence="1" key="1">
    <citation type="submission" date="2020-06" db="EMBL/GenBank/DDBJ databases">
        <authorList>
            <person name="Li T."/>
            <person name="Hu X."/>
            <person name="Zhang T."/>
            <person name="Song X."/>
            <person name="Zhang H."/>
            <person name="Dai N."/>
            <person name="Sheng W."/>
            <person name="Hou X."/>
            <person name="Wei L."/>
        </authorList>
    </citation>
    <scope>NUCLEOTIDE SEQUENCE</scope>
    <source>
        <strain evidence="1">KEN8</strain>
        <tissue evidence="1">Leaf</tissue>
    </source>
</reference>
<dbReference type="InterPro" id="IPR043502">
    <property type="entry name" value="DNA/RNA_pol_sf"/>
</dbReference>